<dbReference type="InterPro" id="IPR011711">
    <property type="entry name" value="GntR_C"/>
</dbReference>
<dbReference type="InterPro" id="IPR008920">
    <property type="entry name" value="TF_FadR/GntR_C"/>
</dbReference>
<dbReference type="Gene3D" id="1.20.120.530">
    <property type="entry name" value="GntR ligand-binding domain-like"/>
    <property type="match status" value="1"/>
</dbReference>
<dbReference type="SUPFAM" id="SSF48008">
    <property type="entry name" value="GntR ligand-binding domain-like"/>
    <property type="match status" value="1"/>
</dbReference>
<keyword evidence="1" id="KW-0805">Transcription regulation</keyword>
<dbReference type="EMBL" id="CP022521">
    <property type="protein sequence ID" value="ASO18030.1"/>
    <property type="molecule type" value="Genomic_DNA"/>
</dbReference>
<evidence type="ECO:0000256" key="1">
    <source>
        <dbReference type="ARBA" id="ARBA00023015"/>
    </source>
</evidence>
<proteinExistence type="predicted"/>
<dbReference type="PRINTS" id="PR00035">
    <property type="entry name" value="HTHGNTR"/>
</dbReference>
<dbReference type="PANTHER" id="PTHR43537:SF5">
    <property type="entry name" value="UXU OPERON TRANSCRIPTIONAL REGULATOR"/>
    <property type="match status" value="1"/>
</dbReference>
<dbReference type="InterPro" id="IPR036388">
    <property type="entry name" value="WH-like_DNA-bd_sf"/>
</dbReference>
<evidence type="ECO:0000256" key="3">
    <source>
        <dbReference type="ARBA" id="ARBA00023163"/>
    </source>
</evidence>
<evidence type="ECO:0000313" key="6">
    <source>
        <dbReference type="Proteomes" id="UP000204221"/>
    </source>
</evidence>
<dbReference type="CDD" id="cd07377">
    <property type="entry name" value="WHTH_GntR"/>
    <property type="match status" value="1"/>
</dbReference>
<organism evidence="5 6">
    <name type="scientific">Actinoalloteichus hoggarensis</name>
    <dbReference type="NCBI Taxonomy" id="1470176"/>
    <lineage>
        <taxon>Bacteria</taxon>
        <taxon>Bacillati</taxon>
        <taxon>Actinomycetota</taxon>
        <taxon>Actinomycetes</taxon>
        <taxon>Pseudonocardiales</taxon>
        <taxon>Pseudonocardiaceae</taxon>
        <taxon>Actinoalloteichus</taxon>
    </lineage>
</organism>
<dbReference type="PROSITE" id="PS50949">
    <property type="entry name" value="HTH_GNTR"/>
    <property type="match status" value="1"/>
</dbReference>
<dbReference type="SMART" id="SM00345">
    <property type="entry name" value="HTH_GNTR"/>
    <property type="match status" value="1"/>
</dbReference>
<gene>
    <name evidence="5" type="primary">lutR1</name>
    <name evidence="5" type="ORF">AHOG_01830</name>
</gene>
<evidence type="ECO:0000256" key="4">
    <source>
        <dbReference type="SAM" id="MobiDB-lite"/>
    </source>
</evidence>
<dbReference type="Pfam" id="PF00392">
    <property type="entry name" value="GntR"/>
    <property type="match status" value="1"/>
</dbReference>
<name>A0A221VWV4_9PSEU</name>
<feature type="compositionally biased region" description="Basic and acidic residues" evidence="4">
    <location>
        <begin position="230"/>
        <end position="243"/>
    </location>
</feature>
<dbReference type="RefSeq" id="WP_093939812.1">
    <property type="nucleotide sequence ID" value="NZ_CP022521.1"/>
</dbReference>
<keyword evidence="2" id="KW-0238">DNA-binding</keyword>
<feature type="region of interest" description="Disordered" evidence="4">
    <location>
        <begin position="219"/>
        <end position="243"/>
    </location>
</feature>
<dbReference type="Pfam" id="PF07729">
    <property type="entry name" value="FCD"/>
    <property type="match status" value="1"/>
</dbReference>
<evidence type="ECO:0000256" key="2">
    <source>
        <dbReference type="ARBA" id="ARBA00023125"/>
    </source>
</evidence>
<dbReference type="Gene3D" id="1.10.10.10">
    <property type="entry name" value="Winged helix-like DNA-binding domain superfamily/Winged helix DNA-binding domain"/>
    <property type="match status" value="1"/>
</dbReference>
<dbReference type="InterPro" id="IPR000524">
    <property type="entry name" value="Tscrpt_reg_HTH_GntR"/>
</dbReference>
<dbReference type="PANTHER" id="PTHR43537">
    <property type="entry name" value="TRANSCRIPTIONAL REGULATOR, GNTR FAMILY"/>
    <property type="match status" value="1"/>
</dbReference>
<dbReference type="SUPFAM" id="SSF46785">
    <property type="entry name" value="Winged helix' DNA-binding domain"/>
    <property type="match status" value="1"/>
</dbReference>
<keyword evidence="6" id="KW-1185">Reference proteome</keyword>
<dbReference type="OrthoDB" id="7989071at2"/>
<keyword evidence="3" id="KW-0804">Transcription</keyword>
<accession>A0A221VWV4</accession>
<dbReference type="AlphaFoldDB" id="A0A221VWV4"/>
<protein>
    <submittedName>
        <fullName evidence="5">HTH-type transcriptional regulator LutR</fullName>
    </submittedName>
</protein>
<dbReference type="GO" id="GO:0003677">
    <property type="term" value="F:DNA binding"/>
    <property type="evidence" value="ECO:0007669"/>
    <property type="project" value="UniProtKB-KW"/>
</dbReference>
<sequence length="243" mass="26689">MAVTDDAIARLREMIQRGELVPGARLPPEAELAEGLGLSRNSLREAIRALALVHILDVRQGSGTYVASLRAEELLDSLAFALEMYRDHDSALEVLQVRRILEPEATAMTSTRMTPPVLHRLRTLCSSIRPDDPVPDLVRHELDFHHEIARTAGNAYLGSLLAALHSPTVDASLWRRLAQDGKTGETLDEHRLIVDALAAGKAELARYHARTHLTHIEQALRGSAEDEAGPDARGEGQRHGRPA</sequence>
<dbReference type="Proteomes" id="UP000204221">
    <property type="component" value="Chromosome"/>
</dbReference>
<dbReference type="SMART" id="SM00895">
    <property type="entry name" value="FCD"/>
    <property type="match status" value="1"/>
</dbReference>
<evidence type="ECO:0000313" key="5">
    <source>
        <dbReference type="EMBL" id="ASO18030.1"/>
    </source>
</evidence>
<dbReference type="GO" id="GO:0003700">
    <property type="term" value="F:DNA-binding transcription factor activity"/>
    <property type="evidence" value="ECO:0007669"/>
    <property type="project" value="InterPro"/>
</dbReference>
<reference evidence="5 6" key="1">
    <citation type="submission" date="2017-07" db="EMBL/GenBank/DDBJ databases">
        <title>Complete genome sequence of Actinoalloteichus hoggarensis DSM 45943, type strain of Actinoalloteichus hoggarensis.</title>
        <authorList>
            <person name="Ruckert C."/>
            <person name="Nouioui I."/>
            <person name="Willmese J."/>
            <person name="van Wezel G."/>
            <person name="Klenk H.-P."/>
            <person name="Kalinowski J."/>
            <person name="Zotchev S.B."/>
        </authorList>
    </citation>
    <scope>NUCLEOTIDE SEQUENCE [LARGE SCALE GENOMIC DNA]</scope>
    <source>
        <strain evidence="5 6">DSM 45943</strain>
    </source>
</reference>
<dbReference type="InterPro" id="IPR036390">
    <property type="entry name" value="WH_DNA-bd_sf"/>
</dbReference>
<dbReference type="KEGG" id="ahg:AHOG_01830"/>